<keyword evidence="2" id="KW-0472">Membrane</keyword>
<feature type="transmembrane region" description="Helical" evidence="2">
    <location>
        <begin position="91"/>
        <end position="115"/>
    </location>
</feature>
<evidence type="ECO:0000313" key="4">
    <source>
        <dbReference type="Proteomes" id="UP000631114"/>
    </source>
</evidence>
<dbReference type="Proteomes" id="UP000631114">
    <property type="component" value="Unassembled WGS sequence"/>
</dbReference>
<evidence type="ECO:0000313" key="3">
    <source>
        <dbReference type="EMBL" id="KAF9596524.1"/>
    </source>
</evidence>
<gene>
    <name evidence="3" type="ORF">IFM89_012255</name>
</gene>
<proteinExistence type="predicted"/>
<accession>A0A835HDM1</accession>
<keyword evidence="4" id="KW-1185">Reference proteome</keyword>
<dbReference type="AlphaFoldDB" id="A0A835HDM1"/>
<dbReference type="EMBL" id="JADFTS010000007">
    <property type="protein sequence ID" value="KAF9596524.1"/>
    <property type="molecule type" value="Genomic_DNA"/>
</dbReference>
<reference evidence="3 4" key="1">
    <citation type="submission" date="2020-10" db="EMBL/GenBank/DDBJ databases">
        <title>The Coptis chinensis genome and diversification of protoberbering-type alkaloids.</title>
        <authorList>
            <person name="Wang B."/>
            <person name="Shu S."/>
            <person name="Song C."/>
            <person name="Liu Y."/>
        </authorList>
    </citation>
    <scope>NUCLEOTIDE SEQUENCE [LARGE SCALE GENOMIC DNA]</scope>
    <source>
        <strain evidence="3">HL-2020</strain>
        <tissue evidence="3">Leaf</tissue>
    </source>
</reference>
<protein>
    <submittedName>
        <fullName evidence="3">Uncharacterized protein</fullName>
    </submittedName>
</protein>
<evidence type="ECO:0000256" key="2">
    <source>
        <dbReference type="SAM" id="Phobius"/>
    </source>
</evidence>
<feature type="region of interest" description="Disordered" evidence="1">
    <location>
        <begin position="50"/>
        <end position="74"/>
    </location>
</feature>
<organism evidence="3 4">
    <name type="scientific">Coptis chinensis</name>
    <dbReference type="NCBI Taxonomy" id="261450"/>
    <lineage>
        <taxon>Eukaryota</taxon>
        <taxon>Viridiplantae</taxon>
        <taxon>Streptophyta</taxon>
        <taxon>Embryophyta</taxon>
        <taxon>Tracheophyta</taxon>
        <taxon>Spermatophyta</taxon>
        <taxon>Magnoliopsida</taxon>
        <taxon>Ranunculales</taxon>
        <taxon>Ranunculaceae</taxon>
        <taxon>Coptidoideae</taxon>
        <taxon>Coptis</taxon>
    </lineage>
</organism>
<keyword evidence="2" id="KW-1133">Transmembrane helix</keyword>
<name>A0A835HDM1_9MAGN</name>
<keyword evidence="2" id="KW-0812">Transmembrane</keyword>
<evidence type="ECO:0000256" key="1">
    <source>
        <dbReference type="SAM" id="MobiDB-lite"/>
    </source>
</evidence>
<sequence>MSFYDEEMQVEALMESLPKSWDFIKDLYMNTCYNEASLERLIGMLRDEGERRERRQRKRDKDEEDEDEYEEQTFGGDDFEVEKKRNWSDEIGVVVVVNISELFCFVSSLGIIICFGL</sequence>
<feature type="compositionally biased region" description="Acidic residues" evidence="1">
    <location>
        <begin position="62"/>
        <end position="71"/>
    </location>
</feature>
<comment type="caution">
    <text evidence="3">The sequence shown here is derived from an EMBL/GenBank/DDBJ whole genome shotgun (WGS) entry which is preliminary data.</text>
</comment>